<sequence length="86" mass="10246">MKHRATPRFWSCYRQLPKSVQRLADKCYALLRQDPQHPSLHFKKVGRFWSVRVGAHHRALAVEHEGDLIWFWIGSHADYDELLGHR</sequence>
<gene>
    <name evidence="2" type="ORF">HGMM_OP4C510</name>
</gene>
<dbReference type="InterPro" id="IPR056925">
    <property type="entry name" value="ParE-like"/>
</dbReference>
<evidence type="ECO:0000259" key="1">
    <source>
        <dbReference type="Pfam" id="PF24732"/>
    </source>
</evidence>
<reference evidence="2" key="1">
    <citation type="journal article" date="2005" name="Environ. Microbiol.">
        <title>Genetic and functional properties of uncultivated thermophilic crenarchaeotes from a subsurface gold mine as revealed by analysis of genome fragments.</title>
        <authorList>
            <person name="Nunoura T."/>
            <person name="Hirayama H."/>
            <person name="Takami H."/>
            <person name="Oida H."/>
            <person name="Nishi S."/>
            <person name="Shimamura S."/>
            <person name="Suzuki Y."/>
            <person name="Inagaki F."/>
            <person name="Takai K."/>
            <person name="Nealson K.H."/>
            <person name="Horikoshi K."/>
        </authorList>
    </citation>
    <scope>NUCLEOTIDE SEQUENCE</scope>
</reference>
<proteinExistence type="predicted"/>
<dbReference type="AlphaFoldDB" id="H5STL9"/>
<dbReference type="Pfam" id="PF24732">
    <property type="entry name" value="ParE_like"/>
    <property type="match status" value="1"/>
</dbReference>
<organism evidence="2">
    <name type="scientific">Acetithermum autotrophicum</name>
    <dbReference type="NCBI Taxonomy" id="1446466"/>
    <lineage>
        <taxon>Bacteria</taxon>
        <taxon>Candidatus Bipolaricaulota</taxon>
        <taxon>Candidatus Acetithermum</taxon>
    </lineage>
</organism>
<evidence type="ECO:0000313" key="2">
    <source>
        <dbReference type="EMBL" id="BAL59874.1"/>
    </source>
</evidence>
<dbReference type="InterPro" id="IPR035093">
    <property type="entry name" value="RelE/ParE_toxin_dom_sf"/>
</dbReference>
<dbReference type="SUPFAM" id="SSF143011">
    <property type="entry name" value="RelE-like"/>
    <property type="match status" value="1"/>
</dbReference>
<protein>
    <submittedName>
        <fullName evidence="2">Hypothetical conserved protein</fullName>
    </submittedName>
</protein>
<feature type="domain" description="ParE-like toxin" evidence="1">
    <location>
        <begin position="18"/>
        <end position="80"/>
    </location>
</feature>
<name>H5STL9_ACEAU</name>
<dbReference type="EMBL" id="AP011803">
    <property type="protein sequence ID" value="BAL59874.1"/>
    <property type="molecule type" value="Genomic_DNA"/>
</dbReference>
<accession>H5STL9</accession>
<reference evidence="2" key="2">
    <citation type="journal article" date="2012" name="PLoS ONE">
        <title>A Deeply Branching Thermophilic Bacterium with an Ancient Acetyl-CoA Pathway Dominates a Subsurface Ecosystem.</title>
        <authorList>
            <person name="Takami H."/>
            <person name="Noguchi H."/>
            <person name="Takaki Y."/>
            <person name="Uchiyama I."/>
            <person name="Toyoda A."/>
            <person name="Nishi S."/>
            <person name="Chee G.-J."/>
            <person name="Arai W."/>
            <person name="Nunoura T."/>
            <person name="Itoh T."/>
            <person name="Hattori M."/>
            <person name="Takai K."/>
        </authorList>
    </citation>
    <scope>NUCLEOTIDE SEQUENCE</scope>
</reference>